<comment type="caution">
    <text evidence="1">The sequence shown here is derived from an EMBL/GenBank/DDBJ whole genome shotgun (WGS) entry which is preliminary data.</text>
</comment>
<accession>A0A1V9FQS8</accession>
<gene>
    <name evidence="1" type="ORF">A3860_32855</name>
</gene>
<name>A0A1V9FQS8_9BACT</name>
<organism evidence="1 2">
    <name type="scientific">Niastella vici</name>
    <dbReference type="NCBI Taxonomy" id="1703345"/>
    <lineage>
        <taxon>Bacteria</taxon>
        <taxon>Pseudomonadati</taxon>
        <taxon>Bacteroidota</taxon>
        <taxon>Chitinophagia</taxon>
        <taxon>Chitinophagales</taxon>
        <taxon>Chitinophagaceae</taxon>
        <taxon>Niastella</taxon>
    </lineage>
</organism>
<reference evidence="1 2" key="1">
    <citation type="submission" date="2016-03" db="EMBL/GenBank/DDBJ databases">
        <title>Niastella vici sp. nov., isolated from farmland soil.</title>
        <authorList>
            <person name="Chen L."/>
            <person name="Wang D."/>
            <person name="Yang S."/>
            <person name="Wang G."/>
        </authorList>
    </citation>
    <scope>NUCLEOTIDE SEQUENCE [LARGE SCALE GENOMIC DNA]</scope>
    <source>
        <strain evidence="1 2">DJ57</strain>
    </source>
</reference>
<keyword evidence="2" id="KW-1185">Reference proteome</keyword>
<evidence type="ECO:0000313" key="1">
    <source>
        <dbReference type="EMBL" id="OQP60606.1"/>
    </source>
</evidence>
<dbReference type="Proteomes" id="UP000192796">
    <property type="component" value="Unassembled WGS sequence"/>
</dbReference>
<proteinExistence type="predicted"/>
<dbReference type="AlphaFoldDB" id="A0A1V9FQS8"/>
<dbReference type="EMBL" id="LVYD01000060">
    <property type="protein sequence ID" value="OQP60606.1"/>
    <property type="molecule type" value="Genomic_DNA"/>
</dbReference>
<protein>
    <submittedName>
        <fullName evidence="1">Uncharacterized protein</fullName>
    </submittedName>
</protein>
<evidence type="ECO:0000313" key="2">
    <source>
        <dbReference type="Proteomes" id="UP000192796"/>
    </source>
</evidence>
<sequence length="83" mass="9584">MIEFKGLESVVKSAFVTIEIVPAASKYFYSKTPHVLFLLNIIALYPKKRRKIPNPTLQSMFQSENEAVVHKIGHYCLPSYLWI</sequence>